<evidence type="ECO:0000256" key="1">
    <source>
        <dbReference type="ARBA" id="ARBA00004651"/>
    </source>
</evidence>
<feature type="domain" description="Protein export membrane protein SecD/SecF C-terminal" evidence="10">
    <location>
        <begin position="227"/>
        <end position="390"/>
    </location>
</feature>
<keyword evidence="7 9" id="KW-0811">Translocation</keyword>
<proteinExistence type="inferred from homology"/>
<feature type="transmembrane region" description="Helical" evidence="9">
    <location>
        <begin position="275"/>
        <end position="293"/>
    </location>
</feature>
<dbReference type="InterPro" id="IPR055344">
    <property type="entry name" value="SecD_SecF_C_bact"/>
</dbReference>
<evidence type="ECO:0000256" key="9">
    <source>
        <dbReference type="HAMAP-Rule" id="MF_01463"/>
    </source>
</evidence>
<organism evidence="13 14">
    <name type="scientific">Clostridium simiarum</name>
    <dbReference type="NCBI Taxonomy" id="2841506"/>
    <lineage>
        <taxon>Bacteria</taxon>
        <taxon>Bacillati</taxon>
        <taxon>Bacillota</taxon>
        <taxon>Clostridia</taxon>
        <taxon>Eubacteriales</taxon>
        <taxon>Clostridiaceae</taxon>
        <taxon>Clostridium</taxon>
    </lineage>
</organism>
<comment type="caution">
    <text evidence="9">Lacks conserved residue(s) required for the propagation of feature annotation.</text>
</comment>
<keyword evidence="4 9" id="KW-0812">Transmembrane</keyword>
<comment type="function">
    <text evidence="9">Part of the Sec protein translocase complex. Interacts with the SecYEG preprotein conducting channel. SecDF uses the proton motive force (PMF) to complete protein translocation after the ATP-dependent function of SecA.</text>
</comment>
<evidence type="ECO:0000256" key="2">
    <source>
        <dbReference type="ARBA" id="ARBA00022448"/>
    </source>
</evidence>
<feature type="transmembrane region" description="Helical" evidence="9">
    <location>
        <begin position="299"/>
        <end position="318"/>
    </location>
</feature>
<keyword evidence="14" id="KW-1185">Reference proteome</keyword>
<evidence type="ECO:0000259" key="11">
    <source>
        <dbReference type="Pfam" id="PF21760"/>
    </source>
</evidence>
<accession>A0ABS6EXM1</accession>
<evidence type="ECO:0000256" key="4">
    <source>
        <dbReference type="ARBA" id="ARBA00022692"/>
    </source>
</evidence>
<dbReference type="InterPro" id="IPR048634">
    <property type="entry name" value="SecD_SecF_C"/>
</dbReference>
<evidence type="ECO:0000313" key="14">
    <source>
        <dbReference type="Proteomes" id="UP000736583"/>
    </source>
</evidence>
<dbReference type="NCBIfam" id="TIGR01129">
    <property type="entry name" value="secD"/>
    <property type="match status" value="1"/>
</dbReference>
<dbReference type="Pfam" id="PF22599">
    <property type="entry name" value="SecDF_P1_head"/>
    <property type="match status" value="1"/>
</dbReference>
<dbReference type="Pfam" id="PF02355">
    <property type="entry name" value="SecD_SecF_C"/>
    <property type="match status" value="1"/>
</dbReference>
<feature type="transmembrane region" description="Helical" evidence="9">
    <location>
        <begin position="339"/>
        <end position="364"/>
    </location>
</feature>
<dbReference type="EMBL" id="JAHLQL010000001">
    <property type="protein sequence ID" value="MBU5590974.1"/>
    <property type="molecule type" value="Genomic_DNA"/>
</dbReference>
<comment type="subcellular location">
    <subcellularLocation>
        <location evidence="1 9">Cell membrane</location>
        <topology evidence="1 9">Multi-pass membrane protein</topology>
    </subcellularLocation>
</comment>
<evidence type="ECO:0000313" key="13">
    <source>
        <dbReference type="EMBL" id="MBU5590974.1"/>
    </source>
</evidence>
<feature type="transmembrane region" description="Helical" evidence="9">
    <location>
        <begin position="250"/>
        <end position="268"/>
    </location>
</feature>
<keyword evidence="2 9" id="KW-0813">Transport</keyword>
<dbReference type="InterPro" id="IPR005791">
    <property type="entry name" value="SecD"/>
</dbReference>
<dbReference type="NCBIfam" id="TIGR00916">
    <property type="entry name" value="2A0604s01"/>
    <property type="match status" value="1"/>
</dbReference>
<dbReference type="Pfam" id="PF21760">
    <property type="entry name" value="SecD_1st"/>
    <property type="match status" value="1"/>
</dbReference>
<evidence type="ECO:0000256" key="3">
    <source>
        <dbReference type="ARBA" id="ARBA00022475"/>
    </source>
</evidence>
<dbReference type="PANTHER" id="PTHR30081">
    <property type="entry name" value="PROTEIN-EXPORT MEMBRANE PROTEIN SEC"/>
    <property type="match status" value="1"/>
</dbReference>
<dbReference type="Proteomes" id="UP000736583">
    <property type="component" value="Unassembled WGS sequence"/>
</dbReference>
<name>A0ABS6EXM1_9CLOT</name>
<protein>
    <recommendedName>
        <fullName evidence="9">Protein translocase subunit SecD</fullName>
    </recommendedName>
</protein>
<gene>
    <name evidence="9 13" type="primary">secD</name>
    <name evidence="13" type="ORF">KQI89_04295</name>
</gene>
<feature type="transmembrane region" description="Helical" evidence="9">
    <location>
        <begin position="370"/>
        <end position="394"/>
    </location>
</feature>
<dbReference type="InterPro" id="IPR054384">
    <property type="entry name" value="SecDF_P1_head"/>
</dbReference>
<comment type="caution">
    <text evidence="13">The sequence shown here is derived from an EMBL/GenBank/DDBJ whole genome shotgun (WGS) entry which is preliminary data.</text>
</comment>
<dbReference type="HAMAP" id="MF_01463_B">
    <property type="entry name" value="SecD_B"/>
    <property type="match status" value="1"/>
</dbReference>
<dbReference type="RefSeq" id="WP_216456046.1">
    <property type="nucleotide sequence ID" value="NZ_JAHLQL010000001.1"/>
</dbReference>
<evidence type="ECO:0000259" key="12">
    <source>
        <dbReference type="Pfam" id="PF22599"/>
    </source>
</evidence>
<reference evidence="13 14" key="1">
    <citation type="submission" date="2021-06" db="EMBL/GenBank/DDBJ databases">
        <authorList>
            <person name="Sun Q."/>
            <person name="Li D."/>
        </authorList>
    </citation>
    <scope>NUCLEOTIDE SEQUENCE [LARGE SCALE GENOMIC DNA]</scope>
    <source>
        <strain evidence="13 14">MSJ-4</strain>
    </source>
</reference>
<keyword evidence="6 9" id="KW-1133">Transmembrane helix</keyword>
<evidence type="ECO:0000256" key="5">
    <source>
        <dbReference type="ARBA" id="ARBA00022927"/>
    </source>
</evidence>
<dbReference type="PANTHER" id="PTHR30081:SF1">
    <property type="entry name" value="PROTEIN TRANSLOCASE SUBUNIT SECD"/>
    <property type="match status" value="1"/>
</dbReference>
<evidence type="ECO:0000256" key="8">
    <source>
        <dbReference type="ARBA" id="ARBA00023136"/>
    </source>
</evidence>
<comment type="subunit">
    <text evidence="9">Forms a complex with SecF. Part of the essential Sec protein translocation apparatus which comprises SecA, SecYEG and auxiliary proteins SecDF. Other proteins may also be involved.</text>
</comment>
<sequence length="414" mass="44444">MKSKGKSTLLFIGIIAIITFLGYAGAFGLEIGGYEIKSFDKVISKGLDLQGGVSVLQEIVSEEKVSNEDLERTKELLSMRVNKLGVSETSVTTEGDRRIRVDIPGSFDSNAVVDTLTKTGELKFVGPENDTILTGKDVQKATAYVDEKGQNIIGLELNSEGTKKFAEATEKYIYKNIAIYMDDEKLTDPQVQSVITDGKATITGNRNYEEAKKIAGIIQSGALPVTLKTASVKTIGPTLGATAIPSSLKAGTIGILLVFVFMIVYYKVPGLLADIALALYILLVLFVFVYIGAVLTLPGIAGFLLTIGMAVDANVLIFERIREELKTGKSIKASIDSGFHRALSSILDSNITTIIAGIVLYYLGSGAVKGFALTLMIGIILSMFTAITITRLFIKLAVNMGLLSKPSRFGVKRG</sequence>
<feature type="domain" description="SecDF P1 head subdomain" evidence="12">
    <location>
        <begin position="128"/>
        <end position="225"/>
    </location>
</feature>
<evidence type="ECO:0000259" key="10">
    <source>
        <dbReference type="Pfam" id="PF02355"/>
    </source>
</evidence>
<comment type="similarity">
    <text evidence="9">Belongs to the SecD/SecF family. SecD subfamily.</text>
</comment>
<keyword evidence="3 9" id="KW-1003">Cell membrane</keyword>
<keyword evidence="8 9" id="KW-0472">Membrane</keyword>
<evidence type="ECO:0000256" key="6">
    <source>
        <dbReference type="ARBA" id="ARBA00022989"/>
    </source>
</evidence>
<dbReference type="InterPro" id="IPR022813">
    <property type="entry name" value="SecD/SecF_arch_bac"/>
</dbReference>
<dbReference type="InterPro" id="IPR048631">
    <property type="entry name" value="SecD_1st"/>
</dbReference>
<keyword evidence="5 9" id="KW-0653">Protein transport</keyword>
<evidence type="ECO:0000256" key="7">
    <source>
        <dbReference type="ARBA" id="ARBA00023010"/>
    </source>
</evidence>
<feature type="domain" description="Protein translocase subunit SecDF P1" evidence="11">
    <location>
        <begin position="71"/>
        <end position="125"/>
    </location>
</feature>